<keyword evidence="4" id="KW-0418">Kinase</keyword>
<dbReference type="InterPro" id="IPR010737">
    <property type="entry name" value="4-carb_acid_sugar_kinase_N"/>
</dbReference>
<dbReference type="GO" id="GO:0005524">
    <property type="term" value="F:ATP binding"/>
    <property type="evidence" value="ECO:0007669"/>
    <property type="project" value="UniProtKB-KW"/>
</dbReference>
<dbReference type="Gene3D" id="3.40.980.20">
    <property type="entry name" value="Four-carbon acid sugar kinase, nucleotide binding domain"/>
    <property type="match status" value="1"/>
</dbReference>
<dbReference type="InterPro" id="IPR031475">
    <property type="entry name" value="NBD_C"/>
</dbReference>
<evidence type="ECO:0000256" key="1">
    <source>
        <dbReference type="ARBA" id="ARBA00005715"/>
    </source>
</evidence>
<dbReference type="InterPro" id="IPR042213">
    <property type="entry name" value="NBD_C_sf"/>
</dbReference>
<dbReference type="RefSeq" id="WP_184403869.1">
    <property type="nucleotide sequence ID" value="NZ_JACHHJ010000002.1"/>
</dbReference>
<dbReference type="EMBL" id="JACHHJ010000002">
    <property type="protein sequence ID" value="MBB6449930.1"/>
    <property type="molecule type" value="Genomic_DNA"/>
</dbReference>
<dbReference type="GO" id="GO:0016301">
    <property type="term" value="F:kinase activity"/>
    <property type="evidence" value="ECO:0007669"/>
    <property type="project" value="UniProtKB-KW"/>
</dbReference>
<feature type="domain" description="Four-carbon acid sugar kinase N-terminal" evidence="7">
    <location>
        <begin position="4"/>
        <end position="226"/>
    </location>
</feature>
<name>A0A841PME6_9BACL</name>
<dbReference type="Proteomes" id="UP000568839">
    <property type="component" value="Unassembled WGS sequence"/>
</dbReference>
<dbReference type="AlphaFoldDB" id="A0A841PME6"/>
<organism evidence="9 10">
    <name type="scientific">Geomicrobium halophilum</name>
    <dbReference type="NCBI Taxonomy" id="549000"/>
    <lineage>
        <taxon>Bacteria</taxon>
        <taxon>Bacillati</taxon>
        <taxon>Bacillota</taxon>
        <taxon>Bacilli</taxon>
        <taxon>Bacillales</taxon>
        <taxon>Geomicrobium</taxon>
    </lineage>
</organism>
<evidence type="ECO:0000259" key="8">
    <source>
        <dbReference type="Pfam" id="PF17042"/>
    </source>
</evidence>
<dbReference type="Pfam" id="PF07005">
    <property type="entry name" value="SBD_N"/>
    <property type="match status" value="1"/>
</dbReference>
<evidence type="ECO:0000313" key="9">
    <source>
        <dbReference type="EMBL" id="MBB6449930.1"/>
    </source>
</evidence>
<dbReference type="Gene3D" id="3.40.50.10840">
    <property type="entry name" value="Putative sugar-binding, N-terminal domain"/>
    <property type="match status" value="1"/>
</dbReference>
<evidence type="ECO:0000256" key="5">
    <source>
        <dbReference type="ARBA" id="ARBA00022840"/>
    </source>
</evidence>
<proteinExistence type="inferred from homology"/>
<evidence type="ECO:0000256" key="6">
    <source>
        <dbReference type="ARBA" id="ARBA00023277"/>
    </source>
</evidence>
<comment type="caution">
    <text evidence="9">The sequence shown here is derived from an EMBL/GenBank/DDBJ whole genome shotgun (WGS) entry which is preliminary data.</text>
</comment>
<comment type="similarity">
    <text evidence="1">Belongs to the four-carbon acid sugar kinase family.</text>
</comment>
<feature type="domain" description="Four-carbon acid sugar kinase nucleotide binding" evidence="8">
    <location>
        <begin position="241"/>
        <end position="414"/>
    </location>
</feature>
<keyword evidence="6" id="KW-0119">Carbohydrate metabolism</keyword>
<keyword evidence="2" id="KW-0808">Transferase</keyword>
<reference evidence="9 10" key="1">
    <citation type="submission" date="2020-08" db="EMBL/GenBank/DDBJ databases">
        <title>Genomic Encyclopedia of Type Strains, Phase IV (KMG-IV): sequencing the most valuable type-strain genomes for metagenomic binning, comparative biology and taxonomic classification.</title>
        <authorList>
            <person name="Goeker M."/>
        </authorList>
    </citation>
    <scope>NUCLEOTIDE SEQUENCE [LARGE SCALE GENOMIC DNA]</scope>
    <source>
        <strain evidence="9 10">DSM 21769</strain>
    </source>
</reference>
<evidence type="ECO:0000256" key="3">
    <source>
        <dbReference type="ARBA" id="ARBA00022741"/>
    </source>
</evidence>
<evidence type="ECO:0000259" key="7">
    <source>
        <dbReference type="Pfam" id="PF07005"/>
    </source>
</evidence>
<sequence>MKVGVIADDLTGANATGVRLTKQGHRTLTVLNQEVYPEERYNALVLNTDSRYVEPFQASVKVKASYAYLSEWGAEIISKRIDSTFRGNIGVELDTILKTIPDSVAIIVPAFPDSKRTVCDGNLFVDGVPLEQTEVARDPVKPIQHANVCTLLEEQSQHATSTISLNDISGQSPDFLQALLKQKIEAGARMICCDAVSNRDIETIASAMASIQNHSLIPVDPGPLTSYYMQAKQQSRDTPVLLIVGSTTDHTSKQLEYLKTKVDVRTVYTDTNKLASFSECWGEEISRVAGVALEQFWHTDVVIITTNHPEQPPSCLNEQAQKEGRTMNDLGRRIAAGLGEIFTTMMESNHFDGNVGLFLSGGEVLASVCGSVKAQGIELIEEIQPLLAYGRLSGSQCDHLPIITKGGLAGDEKAAYESVQYLQAQLKKKEGDCYAR</sequence>
<keyword evidence="3" id="KW-0547">Nucleotide-binding</keyword>
<keyword evidence="10" id="KW-1185">Reference proteome</keyword>
<keyword evidence="5" id="KW-0067">ATP-binding</keyword>
<evidence type="ECO:0000256" key="4">
    <source>
        <dbReference type="ARBA" id="ARBA00022777"/>
    </source>
</evidence>
<accession>A0A841PME6</accession>
<gene>
    <name evidence="9" type="ORF">HNR44_001908</name>
</gene>
<evidence type="ECO:0000313" key="10">
    <source>
        <dbReference type="Proteomes" id="UP000568839"/>
    </source>
</evidence>
<dbReference type="SUPFAM" id="SSF142764">
    <property type="entry name" value="YgbK-like"/>
    <property type="match status" value="1"/>
</dbReference>
<protein>
    <submittedName>
        <fullName evidence="9">Uncharacterized protein YgbK (DUF1537 family)</fullName>
    </submittedName>
</protein>
<dbReference type="Pfam" id="PF17042">
    <property type="entry name" value="NBD_C"/>
    <property type="match status" value="1"/>
</dbReference>
<evidence type="ECO:0000256" key="2">
    <source>
        <dbReference type="ARBA" id="ARBA00022679"/>
    </source>
</evidence>
<dbReference type="InterPro" id="IPR037051">
    <property type="entry name" value="4-carb_acid_sugar_kinase_N_sf"/>
</dbReference>